<dbReference type="PANTHER" id="PTHR45947:SF3">
    <property type="entry name" value="SULFOQUINOVOSYL TRANSFERASE SQD2"/>
    <property type="match status" value="1"/>
</dbReference>
<dbReference type="EMBL" id="QVFB01000002">
    <property type="protein sequence ID" value="RGC21166.1"/>
    <property type="molecule type" value="Genomic_DNA"/>
</dbReference>
<gene>
    <name evidence="2" type="ORF">DW855_01720</name>
</gene>
<dbReference type="Proteomes" id="UP000260733">
    <property type="component" value="Unassembled WGS sequence"/>
</dbReference>
<sequence length="378" mass="43405">MYELVIYDTSNYEDFPIGGQLTSVRNFLTYIAEYQKDYCSKILLVGLTTSVTNLGKKKIVDIGGKQFDFLPVVYRNTNLKEVKNSLRLEFLKGLFKYKDKIPHEKEILHYIHTPEAFIQVKLCHPFARTAIFSHGSFFNMVRGFRFFQNNKIVGSCFEVFIKWMLRNANLIFVLDDDSLNQYINYNKNVVKVNNSIILPEEDYSDKQLHNPIRLLFVGRLSKVKRIDEIIKAVENCKEDVVLTIVGDGEERTHLESLVETNRVKFTGALKPDQVKNEMIRGDILVMNSVLEGKPMTIIEAMSYGMPIITTNVGGISELVEFGGNAIETDGTFLQIICAIKNIMSQYTEKVALSLCRAKDYDFKLVNAKVFSELRRIKR</sequence>
<dbReference type="InterPro" id="IPR001296">
    <property type="entry name" value="Glyco_trans_1"/>
</dbReference>
<dbReference type="SUPFAM" id="SSF53756">
    <property type="entry name" value="UDP-Glycosyltransferase/glycogen phosphorylase"/>
    <property type="match status" value="1"/>
</dbReference>
<protein>
    <submittedName>
        <fullName evidence="2">Glycosyltransferase</fullName>
    </submittedName>
</protein>
<evidence type="ECO:0000313" key="2">
    <source>
        <dbReference type="EMBL" id="RGC21166.1"/>
    </source>
</evidence>
<name>A0A3E2W8D0_9FIRM</name>
<evidence type="ECO:0000259" key="1">
    <source>
        <dbReference type="Pfam" id="PF00534"/>
    </source>
</evidence>
<dbReference type="RefSeq" id="WP_117553542.1">
    <property type="nucleotide sequence ID" value="NZ_QVFB01000002.1"/>
</dbReference>
<dbReference type="Gene3D" id="3.40.50.2000">
    <property type="entry name" value="Glycogen Phosphorylase B"/>
    <property type="match status" value="2"/>
</dbReference>
<keyword evidence="2" id="KW-0808">Transferase</keyword>
<dbReference type="InterPro" id="IPR050194">
    <property type="entry name" value="Glycosyltransferase_grp1"/>
</dbReference>
<dbReference type="AlphaFoldDB" id="A0A3E2W8D0"/>
<feature type="domain" description="Glycosyl transferase family 1" evidence="1">
    <location>
        <begin position="209"/>
        <end position="324"/>
    </location>
</feature>
<evidence type="ECO:0000313" key="3">
    <source>
        <dbReference type="Proteomes" id="UP000260733"/>
    </source>
</evidence>
<dbReference type="CDD" id="cd03801">
    <property type="entry name" value="GT4_PimA-like"/>
    <property type="match status" value="1"/>
</dbReference>
<reference evidence="2 3" key="1">
    <citation type="submission" date="2018-08" db="EMBL/GenBank/DDBJ databases">
        <title>A genome reference for cultivated species of the human gut microbiota.</title>
        <authorList>
            <person name="Zou Y."/>
            <person name="Xue W."/>
            <person name="Luo G."/>
        </authorList>
    </citation>
    <scope>NUCLEOTIDE SEQUENCE [LARGE SCALE GENOMIC DNA]</scope>
    <source>
        <strain evidence="2 3">AM37-13AC</strain>
    </source>
</reference>
<dbReference type="PANTHER" id="PTHR45947">
    <property type="entry name" value="SULFOQUINOVOSYL TRANSFERASE SQD2"/>
    <property type="match status" value="1"/>
</dbReference>
<dbReference type="Pfam" id="PF00534">
    <property type="entry name" value="Glycos_transf_1"/>
    <property type="match status" value="1"/>
</dbReference>
<proteinExistence type="predicted"/>
<comment type="caution">
    <text evidence="2">The sequence shown here is derived from an EMBL/GenBank/DDBJ whole genome shotgun (WGS) entry which is preliminary data.</text>
</comment>
<organism evidence="2 3">
    <name type="scientific">Faecalibacterium prausnitzii</name>
    <dbReference type="NCBI Taxonomy" id="853"/>
    <lineage>
        <taxon>Bacteria</taxon>
        <taxon>Bacillati</taxon>
        <taxon>Bacillota</taxon>
        <taxon>Clostridia</taxon>
        <taxon>Eubacteriales</taxon>
        <taxon>Oscillospiraceae</taxon>
        <taxon>Faecalibacterium</taxon>
    </lineage>
</organism>
<dbReference type="GO" id="GO:0016757">
    <property type="term" value="F:glycosyltransferase activity"/>
    <property type="evidence" value="ECO:0007669"/>
    <property type="project" value="InterPro"/>
</dbReference>
<accession>A0A3E2W8D0</accession>